<dbReference type="PANTHER" id="PTHR43679">
    <property type="entry name" value="OCTANOYLTRANSFERASE LIPM-RELATED"/>
    <property type="match status" value="1"/>
</dbReference>
<evidence type="ECO:0000259" key="1">
    <source>
        <dbReference type="PROSITE" id="PS51733"/>
    </source>
</evidence>
<gene>
    <name evidence="2" type="ORF">ENV82_02225</name>
</gene>
<feature type="domain" description="BPL/LPL catalytic" evidence="1">
    <location>
        <begin position="29"/>
        <end position="235"/>
    </location>
</feature>
<dbReference type="Gene3D" id="3.30.930.10">
    <property type="entry name" value="Bira Bifunctional Protein, Domain 2"/>
    <property type="match status" value="1"/>
</dbReference>
<dbReference type="Pfam" id="PF21948">
    <property type="entry name" value="LplA-B_cat"/>
    <property type="match status" value="1"/>
</dbReference>
<proteinExistence type="predicted"/>
<comment type="caution">
    <text evidence="2">The sequence shown here is derived from an EMBL/GenBank/DDBJ whole genome shotgun (WGS) entry which is preliminary data.</text>
</comment>
<reference evidence="2" key="1">
    <citation type="journal article" date="2020" name="mSystems">
        <title>Genome- and Community-Level Interaction Insights into Carbon Utilization and Element Cycling Functions of Hydrothermarchaeota in Hydrothermal Sediment.</title>
        <authorList>
            <person name="Zhou Z."/>
            <person name="Liu Y."/>
            <person name="Xu W."/>
            <person name="Pan J."/>
            <person name="Luo Z.H."/>
            <person name="Li M."/>
        </authorList>
    </citation>
    <scope>NUCLEOTIDE SEQUENCE [LARGE SCALE GENOMIC DNA]</scope>
    <source>
        <strain evidence="2">SpSt-794</strain>
    </source>
</reference>
<accession>A0A7C4YEQ4</accession>
<keyword evidence="2" id="KW-0436">Ligase</keyword>
<dbReference type="CDD" id="cd16443">
    <property type="entry name" value="LplA"/>
    <property type="match status" value="1"/>
</dbReference>
<name>A0A7C4YEQ4_9BACT</name>
<sequence>MIRFIDTGENSGAMNMAIDEALLIAQAKYGSPPVVRVYRFAPPTLSIGVFQSAIKEVNFEKIRELGFGFVRRPTGGRAVLHDKELTYSITIAYPHRILDLNLLQSFHLLSTGIIKAIQKLGGNPNFSQKESKISTPSCFAAPTFSDILINGKKVVGSAQMRNKYGLLQHGSIVYDVKIEHIFDCFNLSEHLREKFIKIGYESISSLSKEIGRSINFYDIKDALKEGMEEIFGEKLVESALSIIEWEIAYELFKNKYNTIEWNMKK</sequence>
<dbReference type="SUPFAM" id="SSF55681">
    <property type="entry name" value="Class II aaRS and biotin synthetases"/>
    <property type="match status" value="1"/>
</dbReference>
<dbReference type="AlphaFoldDB" id="A0A7C4YEQ4"/>
<dbReference type="PROSITE" id="PS51733">
    <property type="entry name" value="BPL_LPL_CATALYTIC"/>
    <property type="match status" value="1"/>
</dbReference>
<dbReference type="InterPro" id="IPR004143">
    <property type="entry name" value="BPL_LPL_catalytic"/>
</dbReference>
<dbReference type="InterPro" id="IPR050664">
    <property type="entry name" value="Octanoyltrans_LipM/LipL"/>
</dbReference>
<organism evidence="2">
    <name type="scientific">Caldisericum exile</name>
    <dbReference type="NCBI Taxonomy" id="693075"/>
    <lineage>
        <taxon>Bacteria</taxon>
        <taxon>Pseudomonadati</taxon>
        <taxon>Caldisericota/Cryosericota group</taxon>
        <taxon>Caldisericota</taxon>
        <taxon>Caldisericia</taxon>
        <taxon>Caldisericales</taxon>
        <taxon>Caldisericaceae</taxon>
        <taxon>Caldisericum</taxon>
    </lineage>
</organism>
<protein>
    <submittedName>
        <fullName evidence="2">Lipoate--protein ligase family protein</fullName>
    </submittedName>
</protein>
<evidence type="ECO:0000313" key="2">
    <source>
        <dbReference type="EMBL" id="HGW60243.1"/>
    </source>
</evidence>
<dbReference type="InterPro" id="IPR045864">
    <property type="entry name" value="aa-tRNA-synth_II/BPL/LPL"/>
</dbReference>
<dbReference type="PANTHER" id="PTHR43679:SF2">
    <property type="entry name" value="OCTANOYL-[GCVH]:PROTEIN N-OCTANOYLTRANSFERASE"/>
    <property type="match status" value="1"/>
</dbReference>
<dbReference type="GO" id="GO:0016874">
    <property type="term" value="F:ligase activity"/>
    <property type="evidence" value="ECO:0007669"/>
    <property type="project" value="UniProtKB-KW"/>
</dbReference>
<dbReference type="EMBL" id="DTHV01000070">
    <property type="protein sequence ID" value="HGW60243.1"/>
    <property type="molecule type" value="Genomic_DNA"/>
</dbReference>